<comment type="caution">
    <text evidence="2">The sequence shown here is derived from an EMBL/GenBank/DDBJ whole genome shotgun (WGS) entry which is preliminary data.</text>
</comment>
<proteinExistence type="predicted"/>
<keyword evidence="1" id="KW-0732">Signal</keyword>
<gene>
    <name evidence="2" type="ORF">FAZ78_22990</name>
</gene>
<dbReference type="Proteomes" id="UP000306340">
    <property type="component" value="Unassembled WGS sequence"/>
</dbReference>
<protein>
    <recommendedName>
        <fullName evidence="4">Tetratricopeptide repeat protein</fullName>
    </recommendedName>
</protein>
<dbReference type="EMBL" id="SWAU01000386">
    <property type="protein sequence ID" value="TKA94319.1"/>
    <property type="molecule type" value="Genomic_DNA"/>
</dbReference>
<feature type="chain" id="PRO_5020923404" description="Tetratricopeptide repeat protein" evidence="1">
    <location>
        <begin position="28"/>
        <end position="246"/>
    </location>
</feature>
<evidence type="ECO:0000313" key="2">
    <source>
        <dbReference type="EMBL" id="TKA94319.1"/>
    </source>
</evidence>
<dbReference type="AlphaFoldDB" id="A0A4U0YUC7"/>
<sequence length="246" mass="26350">MRSDLTRLRRVAVALACVAAVSGPALGQGAAPSPRDLEALNYYVGSNDTTAAEAELRRLRAQFPGWQPPADLSRLRQTQPTAEIDRIYREIASGNLTGARKSIADTQTAFPSWTPPDEMTRLLETSEAQAAFDNAVRSGNGQQAVEIARRSPQLLRCDRVNNAWQLAEMQQAVQDTTSAVQTYRGIINSCPGLPEVTSTLQKADAVASPAQMADLFAVARGRFGSSAAELAALEARLQAGRGQAPT</sequence>
<name>A0A4U0YUC7_9RHOB</name>
<organism evidence="2 3">
    <name type="scientific">Cereibacter changlensis</name>
    <dbReference type="NCBI Taxonomy" id="402884"/>
    <lineage>
        <taxon>Bacteria</taxon>
        <taxon>Pseudomonadati</taxon>
        <taxon>Pseudomonadota</taxon>
        <taxon>Alphaproteobacteria</taxon>
        <taxon>Rhodobacterales</taxon>
        <taxon>Paracoccaceae</taxon>
        <taxon>Cereibacter</taxon>
    </lineage>
</organism>
<evidence type="ECO:0000313" key="3">
    <source>
        <dbReference type="Proteomes" id="UP000306340"/>
    </source>
</evidence>
<evidence type="ECO:0000256" key="1">
    <source>
        <dbReference type="SAM" id="SignalP"/>
    </source>
</evidence>
<feature type="signal peptide" evidence="1">
    <location>
        <begin position="1"/>
        <end position="27"/>
    </location>
</feature>
<reference evidence="2 3" key="1">
    <citation type="submission" date="2019-04" db="EMBL/GenBank/DDBJ databases">
        <title>Crypto-aerobic microbial life in anoxic (sulfidic) marine sediments.</title>
        <authorList>
            <person name="Bhattacharya S."/>
            <person name="Roy C."/>
            <person name="Mondal N."/>
            <person name="Sarkar J."/>
            <person name="Mandal S."/>
            <person name="Rameez M.J."/>
            <person name="Ghosh W."/>
        </authorList>
    </citation>
    <scope>NUCLEOTIDE SEQUENCE [LARGE SCALE GENOMIC DNA]</scope>
    <source>
        <strain evidence="2 3">SBBC</strain>
    </source>
</reference>
<evidence type="ECO:0008006" key="4">
    <source>
        <dbReference type="Google" id="ProtNLM"/>
    </source>
</evidence>
<accession>A0A4U0YUC7</accession>
<feature type="non-terminal residue" evidence="2">
    <location>
        <position position="246"/>
    </location>
</feature>